<dbReference type="InterPro" id="IPR017853">
    <property type="entry name" value="GH"/>
</dbReference>
<accession>A0A3B0RUD4</accession>
<keyword evidence="3 5" id="KW-0326">Glycosidase</keyword>
<dbReference type="InterPro" id="IPR050386">
    <property type="entry name" value="Glycosyl_hydrolase_5"/>
</dbReference>
<name>A0A3B0RUD4_9ZZZZ</name>
<keyword evidence="2 5" id="KW-0378">Hydrolase</keyword>
<keyword evidence="1" id="KW-0732">Signal</keyword>
<evidence type="ECO:0000256" key="3">
    <source>
        <dbReference type="ARBA" id="ARBA00023295"/>
    </source>
</evidence>
<dbReference type="Gene3D" id="3.20.20.80">
    <property type="entry name" value="Glycosidases"/>
    <property type="match status" value="1"/>
</dbReference>
<organism evidence="5">
    <name type="scientific">hydrothermal vent metagenome</name>
    <dbReference type="NCBI Taxonomy" id="652676"/>
    <lineage>
        <taxon>unclassified sequences</taxon>
        <taxon>metagenomes</taxon>
        <taxon>ecological metagenomes</taxon>
    </lineage>
</organism>
<dbReference type="AlphaFoldDB" id="A0A3B0RUD4"/>
<dbReference type="EC" id="3.2.1.4" evidence="5"/>
<dbReference type="GO" id="GO:0008810">
    <property type="term" value="F:cellulase activity"/>
    <property type="evidence" value="ECO:0007669"/>
    <property type="project" value="UniProtKB-EC"/>
</dbReference>
<dbReference type="EMBL" id="UOEE01000206">
    <property type="protein sequence ID" value="VAV95589.1"/>
    <property type="molecule type" value="Genomic_DNA"/>
</dbReference>
<sequence length="351" mass="39844">MGLFALGFSKGLSVIRLAMRILIPLILALAACVPDEAPAQAAAFPAKSCINLANALNAPNEGDWTYRIKKSHIEAVAKAGFDSIRVPIAWSEHTTKTAPYTIDPAFFTRVDEVVNQALSNGLMIILDVHNFEELDKNPTKETPRLRAIWRQIAWHYANAPETVVFELLNEPQDKMSGKRWENLLRELITDIRRNNQNRWLIVGGDNWNSLEGMAKLDAPFDPRLVLTFHDYEPYNFTHQGASWFDNPPPIGTKWGNKSQRADVKRRAAMAARVRDKTGMPVWLGEFGAHKRSPKQSRIEWTRAMREAMQANDIGWCAFDFGAEFAFWSEPTQSWNRPLLEALMGGKTELRR</sequence>
<dbReference type="Pfam" id="PF00150">
    <property type="entry name" value="Cellulase"/>
    <property type="match status" value="1"/>
</dbReference>
<evidence type="ECO:0000256" key="1">
    <source>
        <dbReference type="ARBA" id="ARBA00022729"/>
    </source>
</evidence>
<evidence type="ECO:0000256" key="2">
    <source>
        <dbReference type="ARBA" id="ARBA00022801"/>
    </source>
</evidence>
<dbReference type="GO" id="GO:0008422">
    <property type="term" value="F:beta-glucosidase activity"/>
    <property type="evidence" value="ECO:0007669"/>
    <property type="project" value="TreeGrafter"/>
</dbReference>
<evidence type="ECO:0000259" key="4">
    <source>
        <dbReference type="Pfam" id="PF00150"/>
    </source>
</evidence>
<dbReference type="GO" id="GO:0005576">
    <property type="term" value="C:extracellular region"/>
    <property type="evidence" value="ECO:0007669"/>
    <property type="project" value="TreeGrafter"/>
</dbReference>
<feature type="domain" description="Glycoside hydrolase family 5" evidence="4">
    <location>
        <begin position="64"/>
        <end position="322"/>
    </location>
</feature>
<dbReference type="SUPFAM" id="SSF51445">
    <property type="entry name" value="(Trans)glycosidases"/>
    <property type="match status" value="1"/>
</dbReference>
<dbReference type="InterPro" id="IPR001547">
    <property type="entry name" value="Glyco_hydro_5"/>
</dbReference>
<dbReference type="PANTHER" id="PTHR31297">
    <property type="entry name" value="GLUCAN ENDO-1,6-BETA-GLUCOSIDASE B"/>
    <property type="match status" value="1"/>
</dbReference>
<dbReference type="GO" id="GO:0009986">
    <property type="term" value="C:cell surface"/>
    <property type="evidence" value="ECO:0007669"/>
    <property type="project" value="TreeGrafter"/>
</dbReference>
<evidence type="ECO:0000313" key="5">
    <source>
        <dbReference type="EMBL" id="VAV95589.1"/>
    </source>
</evidence>
<gene>
    <name evidence="5" type="ORF">MNBD_ALPHA06-42</name>
</gene>
<dbReference type="GO" id="GO:0009251">
    <property type="term" value="P:glucan catabolic process"/>
    <property type="evidence" value="ECO:0007669"/>
    <property type="project" value="TreeGrafter"/>
</dbReference>
<proteinExistence type="predicted"/>
<protein>
    <submittedName>
        <fullName evidence="5">Endoglucanase</fullName>
        <ecNumber evidence="5">3.2.1.4</ecNumber>
    </submittedName>
</protein>
<reference evidence="5" key="1">
    <citation type="submission" date="2018-06" db="EMBL/GenBank/DDBJ databases">
        <authorList>
            <person name="Zhirakovskaya E."/>
        </authorList>
    </citation>
    <scope>NUCLEOTIDE SEQUENCE</scope>
</reference>
<dbReference type="PANTHER" id="PTHR31297:SF17">
    <property type="entry name" value="ENDOGLUCANASE"/>
    <property type="match status" value="1"/>
</dbReference>